<comment type="caution">
    <text evidence="1">The sequence shown here is derived from an EMBL/GenBank/DDBJ whole genome shotgun (WGS) entry which is preliminary data.</text>
</comment>
<keyword evidence="3" id="KW-1185">Reference proteome</keyword>
<dbReference type="RefSeq" id="WP_126581678.1">
    <property type="nucleotide sequence ID" value="NZ_BIFR01000001.1"/>
</dbReference>
<gene>
    <name evidence="1" type="ORF">KTT_40680</name>
    <name evidence="2" type="ORF">KTT_41220</name>
</gene>
<evidence type="ECO:0000313" key="1">
    <source>
        <dbReference type="EMBL" id="GCE14209.1"/>
    </source>
</evidence>
<proteinExistence type="predicted"/>
<evidence type="ECO:0000313" key="3">
    <source>
        <dbReference type="Proteomes" id="UP000287352"/>
    </source>
</evidence>
<sequence>MPILINFSHPLSPETKQQIFQSIADVEIRAVVVQINHDLSMASQISKIVDSTALSGDEWRNDLYVIMPGYAPAATVLLAAIAGRHGRLPFLVALRPVPGATPMRYELADAVDLEAFSKQQNLYQTAVNDGREDATADYSEYSESKDREEIASFCQDKVREVEKKSGELSAIDYKKSYIAGYMEKTAQLEQERPKKIN</sequence>
<organism evidence="1 3">
    <name type="scientific">Tengunoibacter tsumagoiensis</name>
    <dbReference type="NCBI Taxonomy" id="2014871"/>
    <lineage>
        <taxon>Bacteria</taxon>
        <taxon>Bacillati</taxon>
        <taxon>Chloroflexota</taxon>
        <taxon>Ktedonobacteria</taxon>
        <taxon>Ktedonobacterales</taxon>
        <taxon>Dictyobacteraceae</taxon>
        <taxon>Tengunoibacter</taxon>
    </lineage>
</organism>
<dbReference type="Proteomes" id="UP000287352">
    <property type="component" value="Unassembled WGS sequence"/>
</dbReference>
<dbReference type="NCBIfam" id="NF040560">
    <property type="entry name" value="CAS_Csx15"/>
    <property type="match status" value="1"/>
</dbReference>
<dbReference type="EMBL" id="BIFR01000001">
    <property type="protein sequence ID" value="GCE14263.1"/>
    <property type="molecule type" value="Genomic_DNA"/>
</dbReference>
<evidence type="ECO:0000313" key="2">
    <source>
        <dbReference type="EMBL" id="GCE14263.1"/>
    </source>
</evidence>
<name>A0A402A566_9CHLR</name>
<reference evidence="3" key="1">
    <citation type="submission" date="2018-12" db="EMBL/GenBank/DDBJ databases">
        <title>Tengunoibacter tsumagoiensis gen. nov., sp. nov., Dictyobacter kobayashii sp. nov., D. alpinus sp. nov., and D. joshuensis sp. nov. and description of Dictyobacteraceae fam. nov. within the order Ktedonobacterales isolated from Tengu-no-mugimeshi.</title>
        <authorList>
            <person name="Wang C.M."/>
            <person name="Zheng Y."/>
            <person name="Sakai Y."/>
            <person name="Toyoda A."/>
            <person name="Minakuchi Y."/>
            <person name="Abe K."/>
            <person name="Yokota A."/>
            <person name="Yabe S."/>
        </authorList>
    </citation>
    <scope>NUCLEOTIDE SEQUENCE [LARGE SCALE GENOMIC DNA]</scope>
    <source>
        <strain evidence="3">Uno3</strain>
    </source>
</reference>
<dbReference type="AlphaFoldDB" id="A0A402A566"/>
<reference evidence="1" key="2">
    <citation type="journal article" date="2019" name="Int. J. Syst. Evol. Microbiol.">
        <title>Tengunoibacter tsumagoiensis gen. nov., sp. nov., Dictyobacter kobayashii sp. nov., Dictyobacter alpinus sp. nov., and description of Dictyobacteraceae fam. nov. within the order Ktedonobacterales isolated from Tengu-no-mugimeshi, a soil-like granular mass of micro-organisms, and emended descriptions of the genera Ktedonobacter and Dictyobacter.</title>
        <authorList>
            <person name="Wang C."/>
            <person name="Zheng Y."/>
            <person name="Sakai Y."/>
            <person name="Toyoda A."/>
            <person name="Minakuchi Y."/>
            <person name="Abe K."/>
            <person name="Yokota A."/>
            <person name="Yabe S."/>
        </authorList>
    </citation>
    <scope>NUCLEOTIDE SEQUENCE</scope>
    <source>
        <strain evidence="1">Uno3</strain>
    </source>
</reference>
<accession>A0A402A566</accession>
<protein>
    <submittedName>
        <fullName evidence="1">Uncharacterized protein</fullName>
    </submittedName>
</protein>
<dbReference type="EMBL" id="BIFR01000001">
    <property type="protein sequence ID" value="GCE14209.1"/>
    <property type="molecule type" value="Genomic_DNA"/>
</dbReference>